<dbReference type="EMBL" id="RRYP01000923">
    <property type="protein sequence ID" value="TNV86655.1"/>
    <property type="molecule type" value="Genomic_DNA"/>
</dbReference>
<dbReference type="Proteomes" id="UP000785679">
    <property type="component" value="Unassembled WGS sequence"/>
</dbReference>
<proteinExistence type="predicted"/>
<evidence type="ECO:0000313" key="2">
    <source>
        <dbReference type="Proteomes" id="UP000785679"/>
    </source>
</evidence>
<accession>A0A8J8P5W8</accession>
<sequence length="109" mass="12469">MHTLFLEFFVLTLGMLPNQKLNFIYFGLSLPALQTQRLVITQPSAVQRFICQRFNILMISQQNSTDQNNVPFISIKVIDFIGQASIKIWVITCAKFISRNGQESHFGDS</sequence>
<comment type="caution">
    <text evidence="1">The sequence shown here is derived from an EMBL/GenBank/DDBJ whole genome shotgun (WGS) entry which is preliminary data.</text>
</comment>
<reference evidence="1" key="1">
    <citation type="submission" date="2019-06" db="EMBL/GenBank/DDBJ databases">
        <authorList>
            <person name="Zheng W."/>
        </authorList>
    </citation>
    <scope>NUCLEOTIDE SEQUENCE</scope>
    <source>
        <strain evidence="1">QDHG01</strain>
    </source>
</reference>
<evidence type="ECO:0000313" key="1">
    <source>
        <dbReference type="EMBL" id="TNV86655.1"/>
    </source>
</evidence>
<name>A0A8J8P5W8_HALGN</name>
<gene>
    <name evidence="1" type="ORF">FGO68_gene17668</name>
</gene>
<protein>
    <submittedName>
        <fullName evidence="1">Uncharacterized protein</fullName>
    </submittedName>
</protein>
<keyword evidence="2" id="KW-1185">Reference proteome</keyword>
<organism evidence="1 2">
    <name type="scientific">Halteria grandinella</name>
    <dbReference type="NCBI Taxonomy" id="5974"/>
    <lineage>
        <taxon>Eukaryota</taxon>
        <taxon>Sar</taxon>
        <taxon>Alveolata</taxon>
        <taxon>Ciliophora</taxon>
        <taxon>Intramacronucleata</taxon>
        <taxon>Spirotrichea</taxon>
        <taxon>Stichotrichia</taxon>
        <taxon>Sporadotrichida</taxon>
        <taxon>Halteriidae</taxon>
        <taxon>Halteria</taxon>
    </lineage>
</organism>
<dbReference type="AlphaFoldDB" id="A0A8J8P5W8"/>